<dbReference type="BioCyc" id="SCEL448385:SCE_RS27965-MONOMER"/>
<organism evidence="1 2">
    <name type="scientific">Sorangium cellulosum (strain So ce56)</name>
    <name type="common">Polyangium cellulosum (strain So ce56)</name>
    <dbReference type="NCBI Taxonomy" id="448385"/>
    <lineage>
        <taxon>Bacteria</taxon>
        <taxon>Pseudomonadati</taxon>
        <taxon>Myxococcota</taxon>
        <taxon>Polyangia</taxon>
        <taxon>Polyangiales</taxon>
        <taxon>Polyangiaceae</taxon>
        <taxon>Sorangium</taxon>
    </lineage>
</organism>
<dbReference type="AlphaFoldDB" id="A9FYF7"/>
<sequence>MRNVLIVVFVLIVGCGGEAPAARWVACEFTGSTPGGVTVRSCAELETDDPDKHESQCADTSNLEAELVDRCSTDDVLGTCVVTGEGETMTTYHYETELLTADLVKPLCEAMNGTWTPR</sequence>
<reference evidence="1 2" key="1">
    <citation type="journal article" date="2007" name="Nat. Biotechnol.">
        <title>Complete genome sequence of the myxobacterium Sorangium cellulosum.</title>
        <authorList>
            <person name="Schneiker S."/>
            <person name="Perlova O."/>
            <person name="Kaiser O."/>
            <person name="Gerth K."/>
            <person name="Alici A."/>
            <person name="Altmeyer M.O."/>
            <person name="Bartels D."/>
            <person name="Bekel T."/>
            <person name="Beyer S."/>
            <person name="Bode E."/>
            <person name="Bode H.B."/>
            <person name="Bolten C.J."/>
            <person name="Choudhuri J.V."/>
            <person name="Doss S."/>
            <person name="Elnakady Y.A."/>
            <person name="Frank B."/>
            <person name="Gaigalat L."/>
            <person name="Goesmann A."/>
            <person name="Groeger C."/>
            <person name="Gross F."/>
            <person name="Jelsbak L."/>
            <person name="Jelsbak L."/>
            <person name="Kalinowski J."/>
            <person name="Kegler C."/>
            <person name="Knauber T."/>
            <person name="Konietzny S."/>
            <person name="Kopp M."/>
            <person name="Krause L."/>
            <person name="Krug D."/>
            <person name="Linke B."/>
            <person name="Mahmud T."/>
            <person name="Martinez-Arias R."/>
            <person name="McHardy A.C."/>
            <person name="Merai M."/>
            <person name="Meyer F."/>
            <person name="Mormann S."/>
            <person name="Munoz-Dorado J."/>
            <person name="Perez J."/>
            <person name="Pradella S."/>
            <person name="Rachid S."/>
            <person name="Raddatz G."/>
            <person name="Rosenau F."/>
            <person name="Rueckert C."/>
            <person name="Sasse F."/>
            <person name="Scharfe M."/>
            <person name="Schuster S.C."/>
            <person name="Suen G."/>
            <person name="Treuner-Lange A."/>
            <person name="Velicer G.J."/>
            <person name="Vorholter F.-J."/>
            <person name="Weissman K.J."/>
            <person name="Welch R.D."/>
            <person name="Wenzel S.C."/>
            <person name="Whitworth D.E."/>
            <person name="Wilhelm S."/>
            <person name="Wittmann C."/>
            <person name="Bloecker H."/>
            <person name="Puehler A."/>
            <person name="Mueller R."/>
        </authorList>
    </citation>
    <scope>NUCLEOTIDE SEQUENCE [LARGE SCALE GENOMIC DNA]</scope>
    <source>
        <strain evidence="2">So ce56</strain>
    </source>
</reference>
<dbReference type="HOGENOM" id="CLU_2071590_0_0_7"/>
<protein>
    <submittedName>
        <fullName evidence="1">Uncharacterized protein</fullName>
    </submittedName>
</protein>
<keyword evidence="2" id="KW-1185">Reference proteome</keyword>
<dbReference type="RefSeq" id="WP_012238082.1">
    <property type="nucleotide sequence ID" value="NC_010162.1"/>
</dbReference>
<evidence type="ECO:0000313" key="1">
    <source>
        <dbReference type="EMBL" id="CAN95614.1"/>
    </source>
</evidence>
<name>A9FYF7_SORC5</name>
<dbReference type="PROSITE" id="PS51257">
    <property type="entry name" value="PROKAR_LIPOPROTEIN"/>
    <property type="match status" value="1"/>
</dbReference>
<dbReference type="OrthoDB" id="9846230at2"/>
<gene>
    <name evidence="1" type="ordered locus">sce5451</name>
</gene>
<dbReference type="EMBL" id="AM746676">
    <property type="protein sequence ID" value="CAN95614.1"/>
    <property type="molecule type" value="Genomic_DNA"/>
</dbReference>
<accession>A9FYF7</accession>
<dbReference type="KEGG" id="scl:sce5451"/>
<proteinExistence type="predicted"/>
<dbReference type="Proteomes" id="UP000002139">
    <property type="component" value="Chromosome"/>
</dbReference>
<evidence type="ECO:0000313" key="2">
    <source>
        <dbReference type="Proteomes" id="UP000002139"/>
    </source>
</evidence>